<sequence>MKVDRLSKELDKKTSALNKAENRVFEFRLMGNNTSPETENQAESFIYRKDALDTLRRRVSVEKEKHHECMKETERITLNGLQTGFCRVFESLTEFSRAAFSMYGELSSMEITGNR</sequence>
<dbReference type="OrthoDB" id="1893612at2759"/>
<accession>A0A2Z7CPX0</accession>
<keyword evidence="2" id="KW-1185">Reference proteome</keyword>
<dbReference type="AlphaFoldDB" id="A0A2Z7CPX0"/>
<dbReference type="PANTHER" id="PTHR21450">
    <property type="entry name" value="PROTEIN ALTERED PHOSPHATE STARVATION RESPONSE 1"/>
    <property type="match status" value="1"/>
</dbReference>
<evidence type="ECO:0000313" key="2">
    <source>
        <dbReference type="Proteomes" id="UP000250235"/>
    </source>
</evidence>
<organism evidence="1 2">
    <name type="scientific">Dorcoceras hygrometricum</name>
    <dbReference type="NCBI Taxonomy" id="472368"/>
    <lineage>
        <taxon>Eukaryota</taxon>
        <taxon>Viridiplantae</taxon>
        <taxon>Streptophyta</taxon>
        <taxon>Embryophyta</taxon>
        <taxon>Tracheophyta</taxon>
        <taxon>Spermatophyta</taxon>
        <taxon>Magnoliopsida</taxon>
        <taxon>eudicotyledons</taxon>
        <taxon>Gunneridae</taxon>
        <taxon>Pentapetalae</taxon>
        <taxon>asterids</taxon>
        <taxon>lamiids</taxon>
        <taxon>Lamiales</taxon>
        <taxon>Gesneriaceae</taxon>
        <taxon>Didymocarpoideae</taxon>
        <taxon>Trichosporeae</taxon>
        <taxon>Loxocarpinae</taxon>
        <taxon>Dorcoceras</taxon>
    </lineage>
</organism>
<reference evidence="1 2" key="1">
    <citation type="journal article" date="2015" name="Proc. Natl. Acad. Sci. U.S.A.">
        <title>The resurrection genome of Boea hygrometrica: A blueprint for survival of dehydration.</title>
        <authorList>
            <person name="Xiao L."/>
            <person name="Yang G."/>
            <person name="Zhang L."/>
            <person name="Yang X."/>
            <person name="Zhao S."/>
            <person name="Ji Z."/>
            <person name="Zhou Q."/>
            <person name="Hu M."/>
            <person name="Wang Y."/>
            <person name="Chen M."/>
            <person name="Xu Y."/>
            <person name="Jin H."/>
            <person name="Xiao X."/>
            <person name="Hu G."/>
            <person name="Bao F."/>
            <person name="Hu Y."/>
            <person name="Wan P."/>
            <person name="Li L."/>
            <person name="Deng X."/>
            <person name="Kuang T."/>
            <person name="Xiang C."/>
            <person name="Zhu J.K."/>
            <person name="Oliver M.J."/>
            <person name="He Y."/>
        </authorList>
    </citation>
    <scope>NUCLEOTIDE SEQUENCE [LARGE SCALE GENOMIC DNA]</scope>
    <source>
        <strain evidence="2">cv. XS01</strain>
    </source>
</reference>
<protein>
    <submittedName>
        <fullName evidence="1">Uncharacterized protein</fullName>
    </submittedName>
</protein>
<proteinExistence type="predicted"/>
<name>A0A2Z7CPX0_9LAMI</name>
<dbReference type="EMBL" id="KQ993409">
    <property type="protein sequence ID" value="KZV49131.1"/>
    <property type="molecule type" value="Genomic_DNA"/>
</dbReference>
<gene>
    <name evidence="1" type="ORF">F511_43446</name>
</gene>
<evidence type="ECO:0000313" key="1">
    <source>
        <dbReference type="EMBL" id="KZV49131.1"/>
    </source>
</evidence>
<dbReference type="PANTHER" id="PTHR21450:SF17">
    <property type="entry name" value="OS09G0542500 PROTEIN"/>
    <property type="match status" value="1"/>
</dbReference>
<dbReference type="Proteomes" id="UP000250235">
    <property type="component" value="Unassembled WGS sequence"/>
</dbReference>